<dbReference type="EMBL" id="CM031836">
    <property type="protein sequence ID" value="KAG6684089.1"/>
    <property type="molecule type" value="Genomic_DNA"/>
</dbReference>
<dbReference type="PANTHER" id="PTHR15319:SF1">
    <property type="entry name" value="TATA BOX-BINDING PROTEIN-ASSOCIATED FACTOR RNA POLYMERASE I SUBUNIT C"/>
    <property type="match status" value="1"/>
</dbReference>
<accession>A0A922DGP3</accession>
<proteinExistence type="predicted"/>
<dbReference type="GO" id="GO:0001164">
    <property type="term" value="F:RNA polymerase I core promoter sequence-specific DNA binding"/>
    <property type="evidence" value="ECO:0007669"/>
    <property type="project" value="TreeGrafter"/>
</dbReference>
<evidence type="ECO:0000313" key="1">
    <source>
        <dbReference type="EMBL" id="KAG6684089.1"/>
    </source>
</evidence>
<reference evidence="1" key="1">
    <citation type="submission" date="2021-01" db="EMBL/GenBank/DDBJ databases">
        <authorList>
            <person name="Lovell J.T."/>
            <person name="Bentley N."/>
            <person name="Bhattarai G."/>
            <person name="Jenkins J.W."/>
            <person name="Sreedasyam A."/>
            <person name="Alarcon Y."/>
            <person name="Bock C."/>
            <person name="Boston L."/>
            <person name="Carlson J."/>
            <person name="Cervantes K."/>
            <person name="Clermont K."/>
            <person name="Krom N."/>
            <person name="Kubenka K."/>
            <person name="Mamidi S."/>
            <person name="Mattison C."/>
            <person name="Monteros M."/>
            <person name="Pisani C."/>
            <person name="Plott C."/>
            <person name="Rajasekar S."/>
            <person name="Rhein H.S."/>
            <person name="Rohla C."/>
            <person name="Song M."/>
            <person name="Hilaire R.S."/>
            <person name="Shu S."/>
            <person name="Wells L."/>
            <person name="Wang X."/>
            <person name="Webber J."/>
            <person name="Heerema R.J."/>
            <person name="Klein P."/>
            <person name="Conner P."/>
            <person name="Grauke L."/>
            <person name="Grimwood J."/>
            <person name="Schmutz J."/>
            <person name="Randall J.J."/>
        </authorList>
    </citation>
    <scope>NUCLEOTIDE SEQUENCE</scope>
    <source>
        <tissue evidence="1">Leaf</tissue>
    </source>
</reference>
<gene>
    <name evidence="1" type="ORF">I3842_12G045300</name>
</gene>
<dbReference type="Proteomes" id="UP000811246">
    <property type="component" value="Chromosome 12"/>
</dbReference>
<dbReference type="InterPro" id="IPR038801">
    <property type="entry name" value="TAF1C"/>
</dbReference>
<name>A0A922DGP3_CARIL</name>
<comment type="caution">
    <text evidence="1">The sequence shown here is derived from an EMBL/GenBank/DDBJ whole genome shotgun (WGS) entry which is preliminary data.</text>
</comment>
<organism evidence="1 2">
    <name type="scientific">Carya illinoinensis</name>
    <name type="common">Pecan</name>
    <dbReference type="NCBI Taxonomy" id="32201"/>
    <lineage>
        <taxon>Eukaryota</taxon>
        <taxon>Viridiplantae</taxon>
        <taxon>Streptophyta</taxon>
        <taxon>Embryophyta</taxon>
        <taxon>Tracheophyta</taxon>
        <taxon>Spermatophyta</taxon>
        <taxon>Magnoliopsida</taxon>
        <taxon>eudicotyledons</taxon>
        <taxon>Gunneridae</taxon>
        <taxon>Pentapetalae</taxon>
        <taxon>rosids</taxon>
        <taxon>fabids</taxon>
        <taxon>Fagales</taxon>
        <taxon>Juglandaceae</taxon>
        <taxon>Carya</taxon>
    </lineage>
</organism>
<evidence type="ECO:0000313" key="2">
    <source>
        <dbReference type="Proteomes" id="UP000811246"/>
    </source>
</evidence>
<dbReference type="AlphaFoldDB" id="A0A922DGP3"/>
<dbReference type="PANTHER" id="PTHR15319">
    <property type="entry name" value="TATA BOX-BINDING PROTEIN ASSOCIATED FACTOR RNA POLYMERASE I SUBUNIT C"/>
    <property type="match status" value="1"/>
</dbReference>
<protein>
    <submittedName>
        <fullName evidence="1">Uncharacterized protein</fullName>
    </submittedName>
</protein>
<dbReference type="GO" id="GO:0001650">
    <property type="term" value="C:fibrillar center"/>
    <property type="evidence" value="ECO:0007669"/>
    <property type="project" value="TreeGrafter"/>
</dbReference>
<sequence>MIFEVFDFVGLLYLNFIFFGFQVQRSHPWGMIVIVGYIGKIFKIKRLPPHHFYKVLPESTSPMLTMDCSSEWKSLFPVSTVSTPPLLISGPSSRQALGPLFFNPKPQTLTRLFSSQSLLPHSVSPPPQLSLPRFLLTSSIPPSTSSSISFHVGHHTPHQNDAASHLLHNRLSFLQQPNSKSIVVFFPTGVNSEQVGFLVLLLDGSGFSFDVRVDKKGGIFREKTGFEYRINNISVNPMVESGIGSTSWACDSNSLAIVGYLMASTLSSVHWFAVKVKEVGLNWDSPSLVCLGSKVFKSCPVVCACWSPYTLEESVVLLESGSLFLFDLESCLKSVATGARFRGTRLRVSWDDESGTSGSRKWLGCQFSWHCRILIVAQSDAVFLVDLRLDECVVSCLAKVEMLSMYASVKNERFLSFMIAGSDGFHFALASHSLLLLCDVRKPMPVLQWFHGLDKPCYIDVFRLSELRSNSRNTTYQWASESGFCIMLGSFLNCEFNLFCYGPALPAPRGTIVSEISEFSKTIYAWELPTDLLLSGRECRCGSCLVREEILKDDLPEWIDWQQKKEIVLGFGTLNKGLSAQLAESDEFGSFTLIRLMSSGKLELQRYCASWDSVKKLKEFHTEFLPFEDNFLFTKKDGGYRFPRRFKYLNFDNLSAYLNGNLTKVLDSKIKNHRKGPQEKESFSTEAHEILCEKLKACGFGRLRSSPAVAVAFDDISLPASMHEVALRRLWAGLPIELLQLAYSNYPEFLEVLVDQKRVALEFLVVPDIPQLPPFFLRKPSRRSNKWSQKVQRDDALVGPVLPLPILLALHEYRNGYSDLEGMDGFSLEKEFSLRCDEVKQVASELAVPDSGCELRDDGAVSLVDDREETWGSSEKPKPFCLYTPVAFKYSTMDYTICNTFSDKNFDIFLKFLRRSIFLLTRWKLVGPNCLMICAPPS</sequence>